<evidence type="ECO:0000313" key="5">
    <source>
        <dbReference type="Proteomes" id="UP001501427"/>
    </source>
</evidence>
<feature type="domain" description="DUF4440" evidence="1">
    <location>
        <begin position="36"/>
        <end position="141"/>
    </location>
</feature>
<dbReference type="Gene3D" id="3.10.450.50">
    <property type="match status" value="1"/>
</dbReference>
<dbReference type="InterPro" id="IPR027843">
    <property type="entry name" value="DUF4440"/>
</dbReference>
<gene>
    <name evidence="3" type="ORF">F4557_000832</name>
    <name evidence="2" type="ORF">GCM10009546_06350</name>
</gene>
<keyword evidence="5" id="KW-1185">Reference proteome</keyword>
<dbReference type="NCBIfam" id="TIGR02246">
    <property type="entry name" value="SgcJ/EcaC family oxidoreductase"/>
    <property type="match status" value="1"/>
</dbReference>
<reference evidence="2" key="3">
    <citation type="submission" date="2023-12" db="EMBL/GenBank/DDBJ databases">
        <authorList>
            <person name="Sun Q."/>
            <person name="Inoue M."/>
        </authorList>
    </citation>
    <scope>NUCLEOTIDE SEQUENCE</scope>
    <source>
        <strain evidence="2">JCM 10667</strain>
    </source>
</reference>
<sequence length="151" mass="15935">MSKDAAALVEGAKEWASLYGDFANGEEGAVLTAPLRLRGAWDANDADAFADLFVENGSMLVGDEQLTDKDGIRDYMSKAFAGGFKGSKLSEKPLEVKLLNDSVAVAIMEGGIVRPGDAEVPAGHAVRSVYVVAKRDGDWHIVSHQTSPIGG</sequence>
<dbReference type="InterPro" id="IPR032710">
    <property type="entry name" value="NTF2-like_dom_sf"/>
</dbReference>
<dbReference type="Pfam" id="PF14534">
    <property type="entry name" value="DUF4440"/>
    <property type="match status" value="1"/>
</dbReference>
<dbReference type="RefSeq" id="WP_184879833.1">
    <property type="nucleotide sequence ID" value="NZ_BAAAHD010000002.1"/>
</dbReference>
<protein>
    <submittedName>
        <fullName evidence="2">SgcJ/EcaC family oxidoreductase</fullName>
    </submittedName>
    <submittedName>
        <fullName evidence="3">Uncharacterized protein (TIGR02246 family)</fullName>
    </submittedName>
</protein>
<organism evidence="3 4">
    <name type="scientific">Actinomadura livida</name>
    <dbReference type="NCBI Taxonomy" id="79909"/>
    <lineage>
        <taxon>Bacteria</taxon>
        <taxon>Bacillati</taxon>
        <taxon>Actinomycetota</taxon>
        <taxon>Actinomycetes</taxon>
        <taxon>Streptosporangiales</taxon>
        <taxon>Thermomonosporaceae</taxon>
        <taxon>Actinomadura</taxon>
    </lineage>
</organism>
<proteinExistence type="predicted"/>
<evidence type="ECO:0000313" key="2">
    <source>
        <dbReference type="EMBL" id="GAA0547025.1"/>
    </source>
</evidence>
<dbReference type="EMBL" id="BAAAHD010000002">
    <property type="protein sequence ID" value="GAA0547025.1"/>
    <property type="molecule type" value="Genomic_DNA"/>
</dbReference>
<dbReference type="Proteomes" id="UP001501427">
    <property type="component" value="Unassembled WGS sequence"/>
</dbReference>
<dbReference type="InterPro" id="IPR011944">
    <property type="entry name" value="Steroid_delta5-4_isomerase"/>
</dbReference>
<dbReference type="AlphaFoldDB" id="A0A7W7MW31"/>
<accession>A0A7W7MW31</accession>
<evidence type="ECO:0000313" key="3">
    <source>
        <dbReference type="EMBL" id="MBB4772414.1"/>
    </source>
</evidence>
<evidence type="ECO:0000259" key="1">
    <source>
        <dbReference type="Pfam" id="PF14534"/>
    </source>
</evidence>
<dbReference type="SUPFAM" id="SSF54427">
    <property type="entry name" value="NTF2-like"/>
    <property type="match status" value="1"/>
</dbReference>
<reference evidence="2 5" key="1">
    <citation type="journal article" date="2019" name="Int. J. Syst. Evol. Microbiol.">
        <title>The Global Catalogue of Microorganisms (GCM) 10K type strain sequencing project: providing services to taxonomists for standard genome sequencing and annotation.</title>
        <authorList>
            <consortium name="The Broad Institute Genomics Platform"/>
            <consortium name="The Broad Institute Genome Sequencing Center for Infectious Disease"/>
            <person name="Wu L."/>
            <person name="Ma J."/>
        </authorList>
    </citation>
    <scope>NUCLEOTIDE SEQUENCE [LARGE SCALE GENOMIC DNA]</scope>
    <source>
        <strain evidence="2 5">JCM 10667</strain>
    </source>
</reference>
<dbReference type="Proteomes" id="UP000549343">
    <property type="component" value="Unassembled WGS sequence"/>
</dbReference>
<evidence type="ECO:0000313" key="4">
    <source>
        <dbReference type="Proteomes" id="UP000549343"/>
    </source>
</evidence>
<reference evidence="3 4" key="2">
    <citation type="submission" date="2020-08" db="EMBL/GenBank/DDBJ databases">
        <title>Sequencing the genomes of 1000 actinobacteria strains.</title>
        <authorList>
            <person name="Klenk H.-P."/>
        </authorList>
    </citation>
    <scope>NUCLEOTIDE SEQUENCE [LARGE SCALE GENOMIC DNA]</scope>
    <source>
        <strain evidence="3 4">DSM 44772</strain>
    </source>
</reference>
<dbReference type="EMBL" id="JACHMV010000001">
    <property type="protein sequence ID" value="MBB4772414.1"/>
    <property type="molecule type" value="Genomic_DNA"/>
</dbReference>
<comment type="caution">
    <text evidence="3">The sequence shown here is derived from an EMBL/GenBank/DDBJ whole genome shotgun (WGS) entry which is preliminary data.</text>
</comment>
<name>A0A7W7MW31_9ACTN</name>